<dbReference type="EMBL" id="JBBNAG010000005">
    <property type="protein sequence ID" value="KAK9132134.1"/>
    <property type="molecule type" value="Genomic_DNA"/>
</dbReference>
<feature type="domain" description="HTH myb-type" evidence="5">
    <location>
        <begin position="100"/>
        <end position="160"/>
    </location>
</feature>
<dbReference type="InterPro" id="IPR046955">
    <property type="entry name" value="PHR1-like"/>
</dbReference>
<keyword evidence="3" id="KW-0539">Nucleus</keyword>
<evidence type="ECO:0000313" key="6">
    <source>
        <dbReference type="EMBL" id="KAK9132134.1"/>
    </source>
</evidence>
<evidence type="ECO:0000259" key="5">
    <source>
        <dbReference type="PROSITE" id="PS51294"/>
    </source>
</evidence>
<dbReference type="PROSITE" id="PS51294">
    <property type="entry name" value="HTH_MYB"/>
    <property type="match status" value="1"/>
</dbReference>
<dbReference type="InterPro" id="IPR017930">
    <property type="entry name" value="Myb_dom"/>
</dbReference>
<protein>
    <recommendedName>
        <fullName evidence="5">HTH myb-type domain-containing protein</fullName>
    </recommendedName>
</protein>
<organism evidence="6 7">
    <name type="scientific">Stephania cephalantha</name>
    <dbReference type="NCBI Taxonomy" id="152367"/>
    <lineage>
        <taxon>Eukaryota</taxon>
        <taxon>Viridiplantae</taxon>
        <taxon>Streptophyta</taxon>
        <taxon>Embryophyta</taxon>
        <taxon>Tracheophyta</taxon>
        <taxon>Spermatophyta</taxon>
        <taxon>Magnoliopsida</taxon>
        <taxon>Ranunculales</taxon>
        <taxon>Menispermaceae</taxon>
        <taxon>Menispermoideae</taxon>
        <taxon>Cissampelideae</taxon>
        <taxon>Stephania</taxon>
    </lineage>
</organism>
<dbReference type="NCBIfam" id="TIGR01557">
    <property type="entry name" value="myb_SHAQKYF"/>
    <property type="match status" value="1"/>
</dbReference>
<dbReference type="Pfam" id="PF00249">
    <property type="entry name" value="Myb_DNA-binding"/>
    <property type="match status" value="1"/>
</dbReference>
<dbReference type="GO" id="GO:0003677">
    <property type="term" value="F:DNA binding"/>
    <property type="evidence" value="ECO:0007669"/>
    <property type="project" value="InterPro"/>
</dbReference>
<keyword evidence="1" id="KW-0805">Transcription regulation</keyword>
<feature type="compositionally biased region" description="Polar residues" evidence="4">
    <location>
        <begin position="71"/>
        <end position="96"/>
    </location>
</feature>
<dbReference type="FunFam" id="1.10.10.60:FF:000002">
    <property type="entry name" value="Myb family transcription factor"/>
    <property type="match status" value="1"/>
</dbReference>
<dbReference type="PANTHER" id="PTHR31314">
    <property type="entry name" value="MYB FAMILY TRANSCRIPTION FACTOR PHL7-LIKE"/>
    <property type="match status" value="1"/>
</dbReference>
<sequence>MAVERIIIPDDDDPKSFGGDSRAKRSSSPFLSRNRLSASFDLNEEAASDSIEGGGSTTDHTSLDEEDHETVTTGNSSSNKNGTPEGSSTGRESTVRQYVRSKMPRLRWTPDLHLSFVQAVERLGGQERATPKLVLQLMNVKGLSIAHVKSHLQMYRSKKLDESGQVLSKSRPVQGVDYQLHFRIDGRDMLLGSNPNSVQTLSQKPFEFKTVSSGHQEWAFSQQTNMGLPISKATAGTNELKSSIQDILSQNGRSLSSFLTDVRNNGSTTTGVPLKPRRYLEEKRWPPCEWIINQQKQRSWPSISSSPHHLAQKIWGSSSSMSTADANYMTKQPCLWNYSPSSIANNLFQPNYHDPAFIRNRNEPEVEPLFTRLQSKQTNMGMHQVEETTRMEKPMKEKEWLPNLHLSLSRNYEVDGAKNKVVRESAKEIDTALTLSLFPASQSQEGEEYFDEELIKGSSSSTSAKNQKSWCFAAKAT</sequence>
<dbReference type="InterPro" id="IPR006447">
    <property type="entry name" value="Myb_dom_plants"/>
</dbReference>
<reference evidence="6 7" key="1">
    <citation type="submission" date="2024-01" db="EMBL/GenBank/DDBJ databases">
        <title>Genome assemblies of Stephania.</title>
        <authorList>
            <person name="Yang L."/>
        </authorList>
    </citation>
    <scope>NUCLEOTIDE SEQUENCE [LARGE SCALE GENOMIC DNA]</scope>
    <source>
        <strain evidence="6">JXDWG</strain>
        <tissue evidence="6">Leaf</tissue>
    </source>
</reference>
<name>A0AAP0JDR6_9MAGN</name>
<evidence type="ECO:0000256" key="3">
    <source>
        <dbReference type="ARBA" id="ARBA00023242"/>
    </source>
</evidence>
<feature type="region of interest" description="Disordered" evidence="4">
    <location>
        <begin position="1"/>
        <end position="97"/>
    </location>
</feature>
<comment type="caution">
    <text evidence="6">The sequence shown here is derived from an EMBL/GenBank/DDBJ whole genome shotgun (WGS) entry which is preliminary data.</text>
</comment>
<accession>A0AAP0JDR6</accession>
<keyword evidence="2" id="KW-0804">Transcription</keyword>
<dbReference type="AlphaFoldDB" id="A0AAP0JDR6"/>
<dbReference type="InterPro" id="IPR009057">
    <property type="entry name" value="Homeodomain-like_sf"/>
</dbReference>
<proteinExistence type="predicted"/>
<dbReference type="Gene3D" id="1.10.10.60">
    <property type="entry name" value="Homeodomain-like"/>
    <property type="match status" value="1"/>
</dbReference>
<dbReference type="SUPFAM" id="SSF46689">
    <property type="entry name" value="Homeodomain-like"/>
    <property type="match status" value="1"/>
</dbReference>
<dbReference type="PANTHER" id="PTHR31314:SF164">
    <property type="entry name" value="HTH MYB-TYPE DOMAIN-CONTAINING PROTEIN"/>
    <property type="match status" value="1"/>
</dbReference>
<gene>
    <name evidence="6" type="ORF">Scep_011662</name>
</gene>
<evidence type="ECO:0000256" key="1">
    <source>
        <dbReference type="ARBA" id="ARBA00023015"/>
    </source>
</evidence>
<dbReference type="GO" id="GO:0003700">
    <property type="term" value="F:DNA-binding transcription factor activity"/>
    <property type="evidence" value="ECO:0007669"/>
    <property type="project" value="InterPro"/>
</dbReference>
<dbReference type="InterPro" id="IPR001005">
    <property type="entry name" value="SANT/Myb"/>
</dbReference>
<evidence type="ECO:0000256" key="4">
    <source>
        <dbReference type="SAM" id="MobiDB-lite"/>
    </source>
</evidence>
<evidence type="ECO:0000313" key="7">
    <source>
        <dbReference type="Proteomes" id="UP001419268"/>
    </source>
</evidence>
<dbReference type="Proteomes" id="UP001419268">
    <property type="component" value="Unassembled WGS sequence"/>
</dbReference>
<feature type="compositionally biased region" description="Polar residues" evidence="4">
    <location>
        <begin position="26"/>
        <end position="37"/>
    </location>
</feature>
<keyword evidence="7" id="KW-1185">Reference proteome</keyword>
<evidence type="ECO:0000256" key="2">
    <source>
        <dbReference type="ARBA" id="ARBA00023163"/>
    </source>
</evidence>